<evidence type="ECO:0000259" key="13">
    <source>
        <dbReference type="Pfam" id="PF07715"/>
    </source>
</evidence>
<keyword evidence="6" id="KW-0732">Signal</keyword>
<dbReference type="GO" id="GO:0015344">
    <property type="term" value="F:siderophore uptake transmembrane transporter activity"/>
    <property type="evidence" value="ECO:0007669"/>
    <property type="project" value="TreeGrafter"/>
</dbReference>
<dbReference type="InterPro" id="IPR010917">
    <property type="entry name" value="TonB_rcpt_CS"/>
</dbReference>
<evidence type="ECO:0000256" key="6">
    <source>
        <dbReference type="ARBA" id="ARBA00022729"/>
    </source>
</evidence>
<evidence type="ECO:0000256" key="8">
    <source>
        <dbReference type="ARBA" id="ARBA00023065"/>
    </source>
</evidence>
<keyword evidence="3 12" id="KW-1134">Transmembrane beta strand</keyword>
<dbReference type="InterPro" id="IPR037066">
    <property type="entry name" value="Plug_dom_sf"/>
</dbReference>
<dbReference type="PROSITE" id="PS52016">
    <property type="entry name" value="TONB_DEPENDENT_REC_3"/>
    <property type="match status" value="1"/>
</dbReference>
<evidence type="ECO:0000313" key="14">
    <source>
        <dbReference type="EMBL" id="PNC56787.1"/>
    </source>
</evidence>
<gene>
    <name evidence="14" type="ORF">CXU09_04220</name>
</gene>
<comment type="similarity">
    <text evidence="12">Belongs to the TonB-dependent receptor family.</text>
</comment>
<keyword evidence="9" id="KW-0798">TonB box</keyword>
<evidence type="ECO:0000256" key="3">
    <source>
        <dbReference type="ARBA" id="ARBA00022452"/>
    </source>
</evidence>
<protein>
    <recommendedName>
        <fullName evidence="13">TonB-dependent receptor plug domain-containing protein</fullName>
    </recommendedName>
</protein>
<evidence type="ECO:0000256" key="10">
    <source>
        <dbReference type="ARBA" id="ARBA00023136"/>
    </source>
</evidence>
<comment type="subcellular location">
    <subcellularLocation>
        <location evidence="1 12">Cell outer membrane</location>
        <topology evidence="1 12">Multi-pass membrane protein</topology>
    </subcellularLocation>
</comment>
<dbReference type="Pfam" id="PF07715">
    <property type="entry name" value="Plug"/>
    <property type="match status" value="1"/>
</dbReference>
<keyword evidence="8" id="KW-0406">Ion transport</keyword>
<keyword evidence="7" id="KW-0408">Iron</keyword>
<dbReference type="CDD" id="cd01347">
    <property type="entry name" value="ligand_gated_channel"/>
    <property type="match status" value="1"/>
</dbReference>
<keyword evidence="2 12" id="KW-0813">Transport</keyword>
<sequence>MDGSLFRPILTPMRLSNMNTPRHRRQGRGLHRAAAIGSLLVFGQSAYAETKPAAAEESVQEMPERVMTIRSRSLRAETVSSATLTNMKTEEVPQTVNVITRDLMDSKGSDSLVEALRMDSSVNTGGDMLLSRTADQYTIRGFAGSDVQIGNMPLPRGMGYGMDTSLIENIEIVKGPIGSISGGQTSTLGAYGAGGSINLILKEPDFLERTELTAYARLSHHGQKYRATIDDTRYRGDETNGFALRTVVAAEYERPFWLSNGANGGQKYTVSPIFRWQHDSRTKTVLTTSFQYQNSPTTMGIPVLGGHFVGPYDAWYGSPSGRLNSKSLLAMLDFERKLEKIWTIRIGGGIGYSDVDYNVWGISSSAGRGTSTADYYNQMIASGKAKYEAAWSDKWNINWNFYSNALAEFKTGQVKHEALMGVSYTGSSTYGDGSSLVTNATANTNGYFSLYNPPPFFPAGRDYSGANATDTVVQRAGFLLQDVLSYGQWRFLAGVRGDAHFSLDNNYAFAWSPRFGITRMFGERVALFANAARTSAPNFGYLDENGKELTDSWRTDQMEFGFRVSPVDKVWFSASWFDIIQNNTPVAIDGYTNRYYSDGSKRAEGVELSLNGEITKNWSSYLSYTYTRTKNRTTGEVYPTIAPNALALWQKYRIDGGLLNGTVLGLGYRCKDSYYATFRGAKIADNYTIPSYSVFDFTVEIPLPESKWLKDATLRLAVYNIFDKKYVQSIRHAVQCTVGEPRTFEVGLKTTF</sequence>
<dbReference type="PROSITE" id="PS01156">
    <property type="entry name" value="TONB_DEPENDENT_REC_2"/>
    <property type="match status" value="1"/>
</dbReference>
<evidence type="ECO:0000256" key="7">
    <source>
        <dbReference type="ARBA" id="ARBA00023004"/>
    </source>
</evidence>
<reference evidence="14 15" key="1">
    <citation type="journal article" date="2017" name="BMC Genomics">
        <title>Genome sequencing of 39 Akkermansia muciniphila isolates reveals its population structure, genomic and functional diverisity, and global distribution in mammalian gut microbiotas.</title>
        <authorList>
            <person name="Guo X."/>
            <person name="Li S."/>
            <person name="Zhang J."/>
            <person name="Wu F."/>
            <person name="Li X."/>
            <person name="Wu D."/>
            <person name="Zhang M."/>
            <person name="Ou Z."/>
            <person name="Jie Z."/>
            <person name="Yan Q."/>
            <person name="Li P."/>
            <person name="Yi J."/>
            <person name="Peng Y."/>
        </authorList>
    </citation>
    <scope>NUCLEOTIDE SEQUENCE [LARGE SCALE GENOMIC DNA]</scope>
    <source>
        <strain evidence="14 15">GP43</strain>
    </source>
</reference>
<organism evidence="14 15">
    <name type="scientific">Akkermansia muciniphila</name>
    <dbReference type="NCBI Taxonomy" id="239935"/>
    <lineage>
        <taxon>Bacteria</taxon>
        <taxon>Pseudomonadati</taxon>
        <taxon>Verrucomicrobiota</taxon>
        <taxon>Verrucomicrobiia</taxon>
        <taxon>Verrucomicrobiales</taxon>
        <taxon>Akkermansiaceae</taxon>
        <taxon>Akkermansia</taxon>
    </lineage>
</organism>
<evidence type="ECO:0000256" key="9">
    <source>
        <dbReference type="ARBA" id="ARBA00023077"/>
    </source>
</evidence>
<evidence type="ECO:0000256" key="2">
    <source>
        <dbReference type="ARBA" id="ARBA00022448"/>
    </source>
</evidence>
<dbReference type="InterPro" id="IPR036942">
    <property type="entry name" value="Beta-barrel_TonB_sf"/>
</dbReference>
<evidence type="ECO:0000256" key="1">
    <source>
        <dbReference type="ARBA" id="ARBA00004571"/>
    </source>
</evidence>
<evidence type="ECO:0000313" key="15">
    <source>
        <dbReference type="Proteomes" id="UP000235914"/>
    </source>
</evidence>
<dbReference type="InterPro" id="IPR012910">
    <property type="entry name" value="Plug_dom"/>
</dbReference>
<feature type="domain" description="TonB-dependent receptor plug" evidence="13">
    <location>
        <begin position="89"/>
        <end position="184"/>
    </location>
</feature>
<dbReference type="InterPro" id="IPR039426">
    <property type="entry name" value="TonB-dep_rcpt-like"/>
</dbReference>
<proteinExistence type="inferred from homology"/>
<keyword evidence="11 12" id="KW-0998">Cell outer membrane</keyword>
<dbReference type="PANTHER" id="PTHR32552">
    <property type="entry name" value="FERRICHROME IRON RECEPTOR-RELATED"/>
    <property type="match status" value="1"/>
</dbReference>
<dbReference type="AlphaFoldDB" id="A0AAP8NLU8"/>
<name>A0AAP8NLU8_9BACT</name>
<keyword evidence="4" id="KW-0410">Iron transport</keyword>
<dbReference type="Proteomes" id="UP000235914">
    <property type="component" value="Unassembled WGS sequence"/>
</dbReference>
<comment type="caution">
    <text evidence="14">The sequence shown here is derived from an EMBL/GenBank/DDBJ whole genome shotgun (WGS) entry which is preliminary data.</text>
</comment>
<dbReference type="Gene3D" id="2.40.170.20">
    <property type="entry name" value="TonB-dependent receptor, beta-barrel domain"/>
    <property type="match status" value="1"/>
</dbReference>
<evidence type="ECO:0000256" key="12">
    <source>
        <dbReference type="PROSITE-ProRule" id="PRU01360"/>
    </source>
</evidence>
<evidence type="ECO:0000256" key="11">
    <source>
        <dbReference type="ARBA" id="ARBA00023237"/>
    </source>
</evidence>
<evidence type="ECO:0000256" key="4">
    <source>
        <dbReference type="ARBA" id="ARBA00022496"/>
    </source>
</evidence>
<dbReference type="SUPFAM" id="SSF56935">
    <property type="entry name" value="Porins"/>
    <property type="match status" value="1"/>
</dbReference>
<dbReference type="EMBL" id="PJKN01000002">
    <property type="protein sequence ID" value="PNC56787.1"/>
    <property type="molecule type" value="Genomic_DNA"/>
</dbReference>
<dbReference type="Gene3D" id="2.170.130.10">
    <property type="entry name" value="TonB-dependent receptor, plug domain"/>
    <property type="match status" value="1"/>
</dbReference>
<dbReference type="GO" id="GO:0009279">
    <property type="term" value="C:cell outer membrane"/>
    <property type="evidence" value="ECO:0007669"/>
    <property type="project" value="UniProtKB-SubCell"/>
</dbReference>
<keyword evidence="10 12" id="KW-0472">Membrane</keyword>
<dbReference type="PANTHER" id="PTHR32552:SF68">
    <property type="entry name" value="FERRICHROME OUTER MEMBRANE TRANSPORTER_PHAGE RECEPTOR"/>
    <property type="match status" value="1"/>
</dbReference>
<accession>A0AAP8NLU8</accession>
<keyword evidence="5 12" id="KW-0812">Transmembrane</keyword>
<evidence type="ECO:0000256" key="5">
    <source>
        <dbReference type="ARBA" id="ARBA00022692"/>
    </source>
</evidence>